<dbReference type="InterPro" id="IPR043128">
    <property type="entry name" value="Rev_trsase/Diguanyl_cyclase"/>
</dbReference>
<feature type="transmembrane region" description="Helical" evidence="3">
    <location>
        <begin position="158"/>
        <end position="181"/>
    </location>
</feature>
<dbReference type="PANTHER" id="PTHR45138:SF9">
    <property type="entry name" value="DIGUANYLATE CYCLASE DGCM-RELATED"/>
    <property type="match status" value="1"/>
</dbReference>
<dbReference type="SMART" id="SM00267">
    <property type="entry name" value="GGDEF"/>
    <property type="match status" value="1"/>
</dbReference>
<keyword evidence="3" id="KW-0812">Transmembrane</keyword>
<gene>
    <name evidence="5" type="ORF">ACEVAQ_04515</name>
</gene>
<name>A0ABW7MBM0_9GAMM</name>
<evidence type="ECO:0000256" key="1">
    <source>
        <dbReference type="ARBA" id="ARBA00012528"/>
    </source>
</evidence>
<dbReference type="NCBIfam" id="TIGR00254">
    <property type="entry name" value="GGDEF"/>
    <property type="match status" value="1"/>
</dbReference>
<dbReference type="InterPro" id="IPR029787">
    <property type="entry name" value="Nucleotide_cyclase"/>
</dbReference>
<comment type="catalytic activity">
    <reaction evidence="2">
        <text>2 GTP = 3',3'-c-di-GMP + 2 diphosphate</text>
        <dbReference type="Rhea" id="RHEA:24898"/>
        <dbReference type="ChEBI" id="CHEBI:33019"/>
        <dbReference type="ChEBI" id="CHEBI:37565"/>
        <dbReference type="ChEBI" id="CHEBI:58805"/>
        <dbReference type="EC" id="2.7.7.65"/>
    </reaction>
</comment>
<feature type="transmembrane region" description="Helical" evidence="3">
    <location>
        <begin position="187"/>
        <end position="206"/>
    </location>
</feature>
<keyword evidence="3" id="KW-0472">Membrane</keyword>
<dbReference type="PROSITE" id="PS50887">
    <property type="entry name" value="GGDEF"/>
    <property type="match status" value="1"/>
</dbReference>
<feature type="domain" description="GGDEF" evidence="4">
    <location>
        <begin position="252"/>
        <end position="386"/>
    </location>
</feature>
<accession>A0ABW7MBM0</accession>
<dbReference type="SUPFAM" id="SSF55073">
    <property type="entry name" value="Nucleotide cyclase"/>
    <property type="match status" value="1"/>
</dbReference>
<evidence type="ECO:0000313" key="5">
    <source>
        <dbReference type="EMBL" id="MFH6597973.1"/>
    </source>
</evidence>
<reference evidence="5 6" key="1">
    <citation type="submission" date="2024-09" db="EMBL/GenBank/DDBJ databases">
        <title>Elucidation of the Bokeelamides from Bacteria Associated with Moon Snail Egg Collars.</title>
        <authorList>
            <person name="Campbell R."/>
            <person name="Piedl K."/>
            <person name="Mevers E."/>
        </authorList>
    </citation>
    <scope>NUCLEOTIDE SEQUENCE [LARGE SCALE GENOMIC DNA]</scope>
    <source>
        <strain evidence="5 6">EM133</strain>
    </source>
</reference>
<protein>
    <recommendedName>
        <fullName evidence="1">diguanylate cyclase</fullName>
        <ecNumber evidence="1">2.7.7.65</ecNumber>
    </recommendedName>
</protein>
<dbReference type="PANTHER" id="PTHR45138">
    <property type="entry name" value="REGULATORY COMPONENTS OF SENSORY TRANSDUCTION SYSTEM"/>
    <property type="match status" value="1"/>
</dbReference>
<keyword evidence="6" id="KW-1185">Reference proteome</keyword>
<organism evidence="5 6">
    <name type="scientific">Ectopseudomonas khazarica</name>
    <dbReference type="NCBI Taxonomy" id="2502979"/>
    <lineage>
        <taxon>Bacteria</taxon>
        <taxon>Pseudomonadati</taxon>
        <taxon>Pseudomonadota</taxon>
        <taxon>Gammaproteobacteria</taxon>
        <taxon>Pseudomonadales</taxon>
        <taxon>Pseudomonadaceae</taxon>
        <taxon>Ectopseudomonas</taxon>
    </lineage>
</organism>
<evidence type="ECO:0000313" key="6">
    <source>
        <dbReference type="Proteomes" id="UP001609932"/>
    </source>
</evidence>
<dbReference type="GO" id="GO:0052621">
    <property type="term" value="F:diguanylate cyclase activity"/>
    <property type="evidence" value="ECO:0007669"/>
    <property type="project" value="UniProtKB-EC"/>
</dbReference>
<dbReference type="EMBL" id="JBHEGD010000001">
    <property type="protein sequence ID" value="MFH6597973.1"/>
    <property type="molecule type" value="Genomic_DNA"/>
</dbReference>
<keyword evidence="5" id="KW-0808">Transferase</keyword>
<dbReference type="InterPro" id="IPR050469">
    <property type="entry name" value="Diguanylate_Cyclase"/>
</dbReference>
<dbReference type="InterPro" id="IPR000160">
    <property type="entry name" value="GGDEF_dom"/>
</dbReference>
<feature type="transmembrane region" description="Helical" evidence="3">
    <location>
        <begin position="76"/>
        <end position="98"/>
    </location>
</feature>
<evidence type="ECO:0000256" key="2">
    <source>
        <dbReference type="ARBA" id="ARBA00034247"/>
    </source>
</evidence>
<evidence type="ECO:0000259" key="4">
    <source>
        <dbReference type="PROSITE" id="PS50887"/>
    </source>
</evidence>
<keyword evidence="3" id="KW-1133">Transmembrane helix</keyword>
<dbReference type="Pfam" id="PF00990">
    <property type="entry name" value="GGDEF"/>
    <property type="match status" value="1"/>
</dbReference>
<dbReference type="Gene3D" id="3.30.70.270">
    <property type="match status" value="1"/>
</dbReference>
<feature type="transmembrane region" description="Helical" evidence="3">
    <location>
        <begin position="51"/>
        <end position="70"/>
    </location>
</feature>
<sequence>MPNFHAWLDEVRPSPYADQLSLGFRGLRFARALEREYRAHLLDDSFELKRFALSVAMVIWLALAVLDLLVVPASHLAWVLGVRFVVLVILLVCAALILQRRHTHLLLPLSMACILTLGVGAALIVGIVHQVDSGYPYEGLLLVSMAAYFLVGLRLSEALACSLVVLTAYVVAELLAGLPAARLINNVLFLAFGNLTGAVGCYLLEYKSREHFLVSRLMRLLAYHDSLTGLHNRRSFNRQFERLWRQAQRDGKPLALLLCDIDHFKAYNDCYGHQAGDAALQRVGMLIEQAARRPLDMGVRLGGEEFALLLFDIAADEARQRAEALRQSLEAAAIAHRGSDSAEVLTMSIGVACLTPGVQAELEQLYEQADRALYEAKAFGRNQVAA</sequence>
<comment type="caution">
    <text evidence="5">The sequence shown here is derived from an EMBL/GenBank/DDBJ whole genome shotgun (WGS) entry which is preliminary data.</text>
</comment>
<proteinExistence type="predicted"/>
<dbReference type="RefSeq" id="WP_395272300.1">
    <property type="nucleotide sequence ID" value="NZ_JBHEGD010000001.1"/>
</dbReference>
<dbReference type="CDD" id="cd01949">
    <property type="entry name" value="GGDEF"/>
    <property type="match status" value="1"/>
</dbReference>
<evidence type="ECO:0000256" key="3">
    <source>
        <dbReference type="SAM" id="Phobius"/>
    </source>
</evidence>
<feature type="transmembrane region" description="Helical" evidence="3">
    <location>
        <begin position="105"/>
        <end position="128"/>
    </location>
</feature>
<keyword evidence="5" id="KW-0548">Nucleotidyltransferase</keyword>
<dbReference type="Proteomes" id="UP001609932">
    <property type="component" value="Unassembled WGS sequence"/>
</dbReference>
<dbReference type="EC" id="2.7.7.65" evidence="1"/>